<dbReference type="InterPro" id="IPR002347">
    <property type="entry name" value="SDR_fam"/>
</dbReference>
<dbReference type="Pfam" id="PF00106">
    <property type="entry name" value="adh_short"/>
    <property type="match status" value="1"/>
</dbReference>
<sequence length="282" mass="30250">MAEQLDERALLQDGQIPVLPSSRRSGQTILITGATAGLGAEFARQLAGQGHHLVITSRNPHQLVAKAQGLEAQYGITVETLTADLSTAEGVQVVAARLRAPEQPITMLVNNAGSGLATEFHESEVEDELAMLRLLTEAPMLLSHAAIQSFLARGGGRIINVSSVAGLLPEGSYGAAKAWSVSFSRWANTRYKPDGVTVTALCPGPVRTEFHTRAGIDTSKKPRWAWMDAEDVVREGLTAAAEGRGVCIPSRRYRSLMTAARFSPDAVLERFSRIEPKRGKGA</sequence>
<dbReference type="PRINTS" id="PR00080">
    <property type="entry name" value="SDRFAMILY"/>
</dbReference>
<evidence type="ECO:0000256" key="2">
    <source>
        <dbReference type="ARBA" id="ARBA00023002"/>
    </source>
</evidence>
<accession>A0ABV0IKM7</accession>
<name>A0ABV0IKM7_9MICC</name>
<dbReference type="Proteomes" id="UP001484097">
    <property type="component" value="Unassembled WGS sequence"/>
</dbReference>
<keyword evidence="6" id="KW-1185">Reference proteome</keyword>
<dbReference type="PANTHER" id="PTHR44196">
    <property type="entry name" value="DEHYDROGENASE/REDUCTASE SDR FAMILY MEMBER 7B"/>
    <property type="match status" value="1"/>
</dbReference>
<keyword evidence="2" id="KW-0560">Oxidoreductase</keyword>
<evidence type="ECO:0000313" key="5">
    <source>
        <dbReference type="EMBL" id="MEO9248715.1"/>
    </source>
</evidence>
<evidence type="ECO:0000259" key="4">
    <source>
        <dbReference type="SMART" id="SM00822"/>
    </source>
</evidence>
<comment type="similarity">
    <text evidence="1 3">Belongs to the short-chain dehydrogenases/reductases (SDR) family.</text>
</comment>
<dbReference type="SUPFAM" id="SSF51735">
    <property type="entry name" value="NAD(P)-binding Rossmann-fold domains"/>
    <property type="match status" value="1"/>
</dbReference>
<dbReference type="PRINTS" id="PR00081">
    <property type="entry name" value="GDHRDH"/>
</dbReference>
<dbReference type="RefSeq" id="WP_347921392.1">
    <property type="nucleotide sequence ID" value="NZ_JBDXMX010000006.1"/>
</dbReference>
<evidence type="ECO:0000313" key="6">
    <source>
        <dbReference type="Proteomes" id="UP001484097"/>
    </source>
</evidence>
<dbReference type="Gene3D" id="3.40.50.720">
    <property type="entry name" value="NAD(P)-binding Rossmann-like Domain"/>
    <property type="match status" value="1"/>
</dbReference>
<evidence type="ECO:0000256" key="3">
    <source>
        <dbReference type="RuleBase" id="RU000363"/>
    </source>
</evidence>
<dbReference type="PIRSF" id="PIRSF000126">
    <property type="entry name" value="11-beta-HSD1"/>
    <property type="match status" value="1"/>
</dbReference>
<protein>
    <submittedName>
        <fullName evidence="5">SDR family NAD(P)-dependent oxidoreductase</fullName>
    </submittedName>
</protein>
<reference evidence="5 6" key="1">
    <citation type="submission" date="2024-05" db="EMBL/GenBank/DDBJ databases">
        <authorList>
            <person name="Yi C."/>
        </authorList>
    </citation>
    <scope>NUCLEOTIDE SEQUENCE [LARGE SCALE GENOMIC DNA]</scope>
    <source>
        <strain evidence="5 6">XS13</strain>
    </source>
</reference>
<proteinExistence type="inferred from homology"/>
<gene>
    <name evidence="5" type="ORF">ABDK96_13600</name>
</gene>
<organism evidence="5 6">
    <name type="scientific">Citricoccus nitrophenolicus</name>
    <dbReference type="NCBI Taxonomy" id="863575"/>
    <lineage>
        <taxon>Bacteria</taxon>
        <taxon>Bacillati</taxon>
        <taxon>Actinomycetota</taxon>
        <taxon>Actinomycetes</taxon>
        <taxon>Micrococcales</taxon>
        <taxon>Micrococcaceae</taxon>
        <taxon>Citricoccus</taxon>
    </lineage>
</organism>
<comment type="caution">
    <text evidence="5">The sequence shown here is derived from an EMBL/GenBank/DDBJ whole genome shotgun (WGS) entry which is preliminary data.</text>
</comment>
<dbReference type="EMBL" id="JBDXMX010000006">
    <property type="protein sequence ID" value="MEO9248715.1"/>
    <property type="molecule type" value="Genomic_DNA"/>
</dbReference>
<dbReference type="InterPro" id="IPR036291">
    <property type="entry name" value="NAD(P)-bd_dom_sf"/>
</dbReference>
<dbReference type="SMART" id="SM00822">
    <property type="entry name" value="PKS_KR"/>
    <property type="match status" value="1"/>
</dbReference>
<dbReference type="PANTHER" id="PTHR44196:SF2">
    <property type="entry name" value="SHORT-CHAIN DEHYDROGENASE-RELATED"/>
    <property type="match status" value="1"/>
</dbReference>
<feature type="domain" description="Ketoreductase" evidence="4">
    <location>
        <begin position="27"/>
        <end position="204"/>
    </location>
</feature>
<evidence type="ECO:0000256" key="1">
    <source>
        <dbReference type="ARBA" id="ARBA00006484"/>
    </source>
</evidence>
<dbReference type="CDD" id="cd05233">
    <property type="entry name" value="SDR_c"/>
    <property type="match status" value="1"/>
</dbReference>
<dbReference type="InterPro" id="IPR057326">
    <property type="entry name" value="KR_dom"/>
</dbReference>